<protein>
    <recommendedName>
        <fullName evidence="13">D-alanine--D-alanine ligase</fullName>
        <ecNumber evidence="13">6.3.2.4</ecNumber>
    </recommendedName>
    <alternativeName>
        <fullName evidence="13">D-Ala-D-Ala ligase</fullName>
    </alternativeName>
    <alternativeName>
        <fullName evidence="13">D-alanylalanine synthetase</fullName>
    </alternativeName>
</protein>
<evidence type="ECO:0000256" key="1">
    <source>
        <dbReference type="ARBA" id="ARBA00001936"/>
    </source>
</evidence>
<keyword evidence="7 16" id="KW-0547">Nucleotide-binding</keyword>
<dbReference type="GO" id="GO:0005737">
    <property type="term" value="C:cytoplasm"/>
    <property type="evidence" value="ECO:0007669"/>
    <property type="project" value="UniProtKB-SubCell"/>
</dbReference>
<comment type="similarity">
    <text evidence="3 13">Belongs to the D-alanine--D-alanine ligase family.</text>
</comment>
<evidence type="ECO:0000256" key="14">
    <source>
        <dbReference type="PIRSR" id="PIRSR039102-1"/>
    </source>
</evidence>
<evidence type="ECO:0000256" key="16">
    <source>
        <dbReference type="PROSITE-ProRule" id="PRU00409"/>
    </source>
</evidence>
<dbReference type="GO" id="GO:0005524">
    <property type="term" value="F:ATP binding"/>
    <property type="evidence" value="ECO:0007669"/>
    <property type="project" value="UniProtKB-UniRule"/>
</dbReference>
<dbReference type="EMBL" id="CP031003">
    <property type="protein sequence ID" value="AXN34907.1"/>
    <property type="molecule type" value="Genomic_DNA"/>
</dbReference>
<comment type="cofactor">
    <cofactor evidence="1">
        <name>Mn(2+)</name>
        <dbReference type="ChEBI" id="CHEBI:29035"/>
    </cofactor>
</comment>
<reference evidence="20" key="3">
    <citation type="submission" date="2023-02" db="EMBL/GenBank/DDBJ databases">
        <title>Complete genome sequence of Lactobacillus curvatus CACC879 isolated from Pig feces.</title>
        <authorList>
            <person name="Park S."/>
            <person name="Park M.A."/>
            <person name="Kim D.-H."/>
            <person name="Kim Y."/>
        </authorList>
    </citation>
    <scope>NUCLEOTIDE SEQUENCE</scope>
    <source>
        <strain evidence="20">Curvatus</strain>
        <plasmid evidence="20">p1_CACC879</plasmid>
    </source>
</reference>
<evidence type="ECO:0000256" key="4">
    <source>
        <dbReference type="ARBA" id="ARBA00022490"/>
    </source>
</evidence>
<evidence type="ECO:0000313" key="18">
    <source>
        <dbReference type="EMBL" id="AXN34907.1"/>
    </source>
</evidence>
<dbReference type="Gene3D" id="3.40.50.20">
    <property type="match status" value="1"/>
</dbReference>
<comment type="cofactor">
    <cofactor evidence="15">
        <name>Mg(2+)</name>
        <dbReference type="ChEBI" id="CHEBI:18420"/>
    </cofactor>
    <cofactor evidence="15">
        <name>Mn(2+)</name>
        <dbReference type="ChEBI" id="CHEBI:29035"/>
    </cofactor>
    <text evidence="15">Binds 2 magnesium or manganese ions per subunit.</text>
</comment>
<dbReference type="NCBIfam" id="NF002378">
    <property type="entry name" value="PRK01372.1"/>
    <property type="match status" value="1"/>
</dbReference>
<keyword evidence="12 13" id="KW-0961">Cell wall biogenesis/degradation</keyword>
<dbReference type="Gene3D" id="3.30.1490.20">
    <property type="entry name" value="ATP-grasp fold, A domain"/>
    <property type="match status" value="1"/>
</dbReference>
<evidence type="ECO:0000256" key="13">
    <source>
        <dbReference type="HAMAP-Rule" id="MF_00047"/>
    </source>
</evidence>
<evidence type="ECO:0000256" key="6">
    <source>
        <dbReference type="ARBA" id="ARBA00022723"/>
    </source>
</evidence>
<dbReference type="KEGG" id="lcv:FBA2_00250"/>
<dbReference type="EC" id="6.3.2.4" evidence="13"/>
<gene>
    <name evidence="13 19" type="primary">ddl</name>
    <name evidence="18" type="ORF">DT351_00280</name>
    <name evidence="19" type="ORF">LTWDN19_12510</name>
    <name evidence="20" type="ORF">PSR33_07440</name>
</gene>
<comment type="function">
    <text evidence="13">Cell wall formation.</text>
</comment>
<evidence type="ECO:0000256" key="15">
    <source>
        <dbReference type="PIRSR" id="PIRSR039102-3"/>
    </source>
</evidence>
<keyword evidence="4 13" id="KW-0963">Cytoplasm</keyword>
<evidence type="ECO:0000256" key="2">
    <source>
        <dbReference type="ARBA" id="ARBA00004496"/>
    </source>
</evidence>
<dbReference type="STRING" id="28038.BCY75_00755"/>
<evidence type="ECO:0000313" key="19">
    <source>
        <dbReference type="EMBL" id="BCX30684.1"/>
    </source>
</evidence>
<evidence type="ECO:0000313" key="21">
    <source>
        <dbReference type="Proteomes" id="UP000257607"/>
    </source>
</evidence>
<accession>A0A0B2XEA7</accession>
<evidence type="ECO:0000313" key="20">
    <source>
        <dbReference type="EMBL" id="WDC92984.1"/>
    </source>
</evidence>
<dbReference type="InterPro" id="IPR011127">
    <property type="entry name" value="Dala_Dala_lig_N"/>
</dbReference>
<dbReference type="InterPro" id="IPR005905">
    <property type="entry name" value="D_ala_D_ala"/>
</dbReference>
<feature type="binding site" evidence="15">
    <location>
        <position position="295"/>
    </location>
    <ligand>
        <name>Mg(2+)</name>
        <dbReference type="ChEBI" id="CHEBI:18420"/>
        <label>1</label>
    </ligand>
</feature>
<keyword evidence="10 13" id="KW-0573">Peptidoglycan synthesis</keyword>
<comment type="catalytic activity">
    <reaction evidence="13">
        <text>2 D-alanine + ATP = D-alanyl-D-alanine + ADP + phosphate + H(+)</text>
        <dbReference type="Rhea" id="RHEA:11224"/>
        <dbReference type="ChEBI" id="CHEBI:15378"/>
        <dbReference type="ChEBI" id="CHEBI:30616"/>
        <dbReference type="ChEBI" id="CHEBI:43474"/>
        <dbReference type="ChEBI" id="CHEBI:57416"/>
        <dbReference type="ChEBI" id="CHEBI:57822"/>
        <dbReference type="ChEBI" id="CHEBI:456216"/>
        <dbReference type="EC" id="6.3.2.4"/>
    </reaction>
</comment>
<keyword evidence="22" id="KW-1185">Reference proteome</keyword>
<dbReference type="Pfam" id="PF07478">
    <property type="entry name" value="Dala_Dala_lig_C"/>
    <property type="match status" value="1"/>
</dbReference>
<dbReference type="EMBL" id="AP024685">
    <property type="protein sequence ID" value="BCX30684.1"/>
    <property type="molecule type" value="Genomic_DNA"/>
</dbReference>
<keyword evidence="5 13" id="KW-0436">Ligase</keyword>
<dbReference type="RefSeq" id="WP_039098404.1">
    <property type="nucleotide sequence ID" value="NZ_AP024685.1"/>
</dbReference>
<keyword evidence="8 16" id="KW-0067">ATP-binding</keyword>
<dbReference type="GO" id="GO:0071555">
    <property type="term" value="P:cell wall organization"/>
    <property type="evidence" value="ECO:0007669"/>
    <property type="project" value="UniProtKB-KW"/>
</dbReference>
<keyword evidence="9 13" id="KW-0133">Cell shape</keyword>
<dbReference type="SUPFAM" id="SSF52440">
    <property type="entry name" value="PreATP-grasp domain"/>
    <property type="match status" value="1"/>
</dbReference>
<proteinExistence type="inferred from homology"/>
<dbReference type="Pfam" id="PF01820">
    <property type="entry name" value="Dala_Dala_lig_N"/>
    <property type="match status" value="1"/>
</dbReference>
<evidence type="ECO:0000256" key="9">
    <source>
        <dbReference type="ARBA" id="ARBA00022960"/>
    </source>
</evidence>
<dbReference type="InterPro" id="IPR011761">
    <property type="entry name" value="ATP-grasp"/>
</dbReference>
<dbReference type="OrthoDB" id="9813261at2"/>
<evidence type="ECO:0000256" key="3">
    <source>
        <dbReference type="ARBA" id="ARBA00010871"/>
    </source>
</evidence>
<dbReference type="Proteomes" id="UP001215533">
    <property type="component" value="Plasmid p1_CACC879"/>
</dbReference>
<feature type="binding site" evidence="15">
    <location>
        <position position="308"/>
    </location>
    <ligand>
        <name>Mg(2+)</name>
        <dbReference type="ChEBI" id="CHEBI:18420"/>
        <label>1</label>
    </ligand>
</feature>
<reference evidence="19 22" key="2">
    <citation type="submission" date="2021-05" db="EMBL/GenBank/DDBJ databases">
        <title>Complete Genome Sequence of Latilactobacillus sp. Strain WDN19, a High D-Aspartate-producing Lactic Acid Bacterium Isolated from a Japanese Pickle.</title>
        <authorList>
            <person name="Kajitani K."/>
            <person name="Takahashi S."/>
        </authorList>
    </citation>
    <scope>NUCLEOTIDE SEQUENCE [LARGE SCALE GENOMIC DNA]</scope>
    <source>
        <strain evidence="19 22">WDN19</strain>
    </source>
</reference>
<feature type="domain" description="ATP-grasp" evidence="17">
    <location>
        <begin position="146"/>
        <end position="341"/>
    </location>
</feature>
<dbReference type="AlphaFoldDB" id="A0A0B2XEA7"/>
<comment type="pathway">
    <text evidence="13">Cell wall biogenesis; peptidoglycan biosynthesis.</text>
</comment>
<dbReference type="Proteomes" id="UP000825100">
    <property type="component" value="Chromosome"/>
</dbReference>
<dbReference type="PROSITE" id="PS00843">
    <property type="entry name" value="DALA_DALA_LIGASE_1"/>
    <property type="match status" value="1"/>
</dbReference>
<dbReference type="PANTHER" id="PTHR23132">
    <property type="entry name" value="D-ALANINE--D-ALANINE LIGASE"/>
    <property type="match status" value="1"/>
</dbReference>
<feature type="active site" evidence="14">
    <location>
        <position position="319"/>
    </location>
</feature>
<dbReference type="InterPro" id="IPR000291">
    <property type="entry name" value="D-Ala_lig_Van_CS"/>
</dbReference>
<evidence type="ECO:0000259" key="17">
    <source>
        <dbReference type="PROSITE" id="PS50975"/>
    </source>
</evidence>
<comment type="subcellular location">
    <subcellularLocation>
        <location evidence="2 13">Cytoplasm</location>
    </subcellularLocation>
</comment>
<keyword evidence="15" id="KW-0460">Magnesium</keyword>
<dbReference type="HAMAP" id="MF_00047">
    <property type="entry name" value="Dala_Dala_lig"/>
    <property type="match status" value="1"/>
</dbReference>
<evidence type="ECO:0000313" key="23">
    <source>
        <dbReference type="Proteomes" id="UP001215533"/>
    </source>
</evidence>
<dbReference type="InterPro" id="IPR013815">
    <property type="entry name" value="ATP_grasp_subdomain_1"/>
</dbReference>
<dbReference type="GO" id="GO:0009252">
    <property type="term" value="P:peptidoglycan biosynthetic process"/>
    <property type="evidence" value="ECO:0007669"/>
    <property type="project" value="UniProtKB-UniRule"/>
</dbReference>
<keyword evidence="6 15" id="KW-0479">Metal-binding</keyword>
<dbReference type="GO" id="GO:0008716">
    <property type="term" value="F:D-alanine-D-alanine ligase activity"/>
    <property type="evidence" value="ECO:0007669"/>
    <property type="project" value="UniProtKB-UniRule"/>
</dbReference>
<dbReference type="Proteomes" id="UP000257607">
    <property type="component" value="Chromosome"/>
</dbReference>
<dbReference type="NCBIfam" id="TIGR01205">
    <property type="entry name" value="D_ala_D_alaTIGR"/>
    <property type="match status" value="1"/>
</dbReference>
<evidence type="ECO:0000256" key="7">
    <source>
        <dbReference type="ARBA" id="ARBA00022741"/>
    </source>
</evidence>
<dbReference type="SUPFAM" id="SSF56059">
    <property type="entry name" value="Glutathione synthetase ATP-binding domain-like"/>
    <property type="match status" value="1"/>
</dbReference>
<feature type="binding site" evidence="15">
    <location>
        <position position="310"/>
    </location>
    <ligand>
        <name>Mg(2+)</name>
        <dbReference type="ChEBI" id="CHEBI:18420"/>
        <label>2</label>
    </ligand>
</feature>
<geneLocation type="plasmid" evidence="20 23">
    <name>p1_CACC879</name>
</geneLocation>
<dbReference type="PROSITE" id="PS50975">
    <property type="entry name" value="ATP_GRASP"/>
    <property type="match status" value="1"/>
</dbReference>
<evidence type="ECO:0000256" key="8">
    <source>
        <dbReference type="ARBA" id="ARBA00022840"/>
    </source>
</evidence>
<dbReference type="InterPro" id="IPR011095">
    <property type="entry name" value="Dala_Dala_lig_C"/>
</dbReference>
<reference evidence="18 21" key="1">
    <citation type="submission" date="2018-07" db="EMBL/GenBank/DDBJ databases">
        <title>Lactobacillus curvatus genome sequence.</title>
        <authorList>
            <person name="Prechtl R."/>
        </authorList>
    </citation>
    <scope>NUCLEOTIDE SEQUENCE [LARGE SCALE GENOMIC DNA]</scope>
    <source>
        <strain evidence="18 21">TMW 1.1928</strain>
    </source>
</reference>
<dbReference type="UniPathway" id="UPA00219"/>
<dbReference type="GO" id="GO:0046872">
    <property type="term" value="F:metal ion binding"/>
    <property type="evidence" value="ECO:0007669"/>
    <property type="project" value="UniProtKB-KW"/>
</dbReference>
<dbReference type="PANTHER" id="PTHR23132:SF23">
    <property type="entry name" value="D-ALANINE--D-ALANINE LIGASE B"/>
    <property type="match status" value="1"/>
</dbReference>
<evidence type="ECO:0000256" key="12">
    <source>
        <dbReference type="ARBA" id="ARBA00023316"/>
    </source>
</evidence>
<dbReference type="Gene3D" id="3.30.470.20">
    <property type="entry name" value="ATP-grasp fold, B domain"/>
    <property type="match status" value="1"/>
</dbReference>
<evidence type="ECO:0000256" key="5">
    <source>
        <dbReference type="ARBA" id="ARBA00022598"/>
    </source>
</evidence>
<feature type="binding site" evidence="15">
    <location>
        <position position="308"/>
    </location>
    <ligand>
        <name>Mg(2+)</name>
        <dbReference type="ChEBI" id="CHEBI:18420"/>
        <label>2</label>
    </ligand>
</feature>
<name>A0A0B2XEA7_LATCU</name>
<keyword evidence="20" id="KW-0614">Plasmid</keyword>
<sequence length="350" mass="38213">MKIVVLAGGRSTERNVSLTSGHKITNALQTKGHDVAFVDLFLGNDLHDVASIDDLYSSTPVEKDYDISDEVLTDDAINALRTDGSTQLFGPNVLEICKTADIVFLALHGGDGEDGKVQAVLDLFGIPYTGSDTLAAGITMSKKVSKEILLYNQIPTARFVAAYRDQPMPEIPFEYPVVVKPSNGGSSVGTHIVHNEAELQPAVEDALRFDREALIEEFIKGREFSLGVINGQPLPAIEIVVNDGWYDFEHKFVTGNTTQFVTPPNDLPDDVHEAMKQMALDAMQALGLTNYARIDFFWSPENGLHVIEGNTLPGMTPLSLIPQEAEVLGISYPDLCEMIVQGKLELLKAK</sequence>
<dbReference type="PIRSF" id="PIRSF039102">
    <property type="entry name" value="Ddl/VanB"/>
    <property type="match status" value="1"/>
</dbReference>
<organism evidence="20 23">
    <name type="scientific">Latilactobacillus curvatus</name>
    <name type="common">Lactobacillus curvatus</name>
    <dbReference type="NCBI Taxonomy" id="28038"/>
    <lineage>
        <taxon>Bacteria</taxon>
        <taxon>Bacillati</taxon>
        <taxon>Bacillota</taxon>
        <taxon>Bacilli</taxon>
        <taxon>Lactobacillales</taxon>
        <taxon>Lactobacillaceae</taxon>
        <taxon>Latilactobacillus</taxon>
    </lineage>
</organism>
<dbReference type="EMBL" id="CP117684">
    <property type="protein sequence ID" value="WDC92984.1"/>
    <property type="molecule type" value="Genomic_DNA"/>
</dbReference>
<dbReference type="InterPro" id="IPR016185">
    <property type="entry name" value="PreATP-grasp_dom_sf"/>
</dbReference>
<evidence type="ECO:0000256" key="10">
    <source>
        <dbReference type="ARBA" id="ARBA00022984"/>
    </source>
</evidence>
<feature type="active site" evidence="14">
    <location>
        <position position="13"/>
    </location>
</feature>
<feature type="active site" evidence="14">
    <location>
        <position position="186"/>
    </location>
</feature>
<keyword evidence="11 15" id="KW-0464">Manganese</keyword>
<dbReference type="GeneID" id="49611739"/>
<evidence type="ECO:0000256" key="11">
    <source>
        <dbReference type="ARBA" id="ARBA00023211"/>
    </source>
</evidence>
<evidence type="ECO:0000313" key="22">
    <source>
        <dbReference type="Proteomes" id="UP000825100"/>
    </source>
</evidence>
<dbReference type="GO" id="GO:0008360">
    <property type="term" value="P:regulation of cell shape"/>
    <property type="evidence" value="ECO:0007669"/>
    <property type="project" value="UniProtKB-KW"/>
</dbReference>